<keyword evidence="2" id="KW-1133">Transmembrane helix</keyword>
<evidence type="ECO:0000256" key="2">
    <source>
        <dbReference type="SAM" id="Phobius"/>
    </source>
</evidence>
<sequence length="321" mass="33764">MSTEADGRTDPLGSASRGRFTPRVQIPAGTRQTRDLTDATDQDLAARARALWADMPRRGVGPVFPDLIRARARRHRSRARVLAVAALVLVIAVGVAIPVGLRVGGNDRVSAAAAPPAVPYSFGGVTVTWLPAAMTHDVDIASQSRPYGGMGLPGDPPLSVFGHLFNGERASFVSRFVARPAASTPAAVGLSTVWVSVTWQTDDRISAALWDSLKTDRFQGRAEVSATTMGHQPATFLSVHFSPGDLLVPVTHSNSYGGLLTWYTPNGTLLGVEADSSSPVDVAVLRQIGAGLVLGQQPPIRVPPTGSPAPTMPPTPGPPRR</sequence>
<keyword evidence="2" id="KW-0812">Transmembrane</keyword>
<protein>
    <submittedName>
        <fullName evidence="3">Uncharacterized protein</fullName>
    </submittedName>
</protein>
<dbReference type="KEGG" id="fri:FraEuI1c_3167"/>
<evidence type="ECO:0000256" key="1">
    <source>
        <dbReference type="SAM" id="MobiDB-lite"/>
    </source>
</evidence>
<evidence type="ECO:0000313" key="3">
    <source>
        <dbReference type="EMBL" id="ADP81184.1"/>
    </source>
</evidence>
<keyword evidence="4" id="KW-1185">Reference proteome</keyword>
<dbReference type="HOGENOM" id="CLU_865330_0_0_11"/>
<dbReference type="EMBL" id="CP002299">
    <property type="protein sequence ID" value="ADP81184.1"/>
    <property type="molecule type" value="Genomic_DNA"/>
</dbReference>
<gene>
    <name evidence="3" type="ordered locus">FraEuI1c_3167</name>
</gene>
<feature type="region of interest" description="Disordered" evidence="1">
    <location>
        <begin position="296"/>
        <end position="321"/>
    </location>
</feature>
<feature type="transmembrane region" description="Helical" evidence="2">
    <location>
        <begin position="81"/>
        <end position="101"/>
    </location>
</feature>
<reference evidence="3 4" key="1">
    <citation type="submission" date="2010-10" db="EMBL/GenBank/DDBJ databases">
        <title>Complete sequence of Frankia sp. EuI1c.</title>
        <authorList>
            <consortium name="US DOE Joint Genome Institute"/>
            <person name="Lucas S."/>
            <person name="Copeland A."/>
            <person name="Lapidus A."/>
            <person name="Cheng J.-F."/>
            <person name="Bruce D."/>
            <person name="Goodwin L."/>
            <person name="Pitluck S."/>
            <person name="Chertkov O."/>
            <person name="Detter J.C."/>
            <person name="Han C."/>
            <person name="Tapia R."/>
            <person name="Land M."/>
            <person name="Hauser L."/>
            <person name="Jeffries C."/>
            <person name="Kyrpides N."/>
            <person name="Ivanova N."/>
            <person name="Mikhailova N."/>
            <person name="Beauchemin N."/>
            <person name="Sen A."/>
            <person name="Sur S.A."/>
            <person name="Gtari M."/>
            <person name="Wall L."/>
            <person name="Tisa L."/>
            <person name="Woyke T."/>
        </authorList>
    </citation>
    <scope>NUCLEOTIDE SEQUENCE [LARGE SCALE GENOMIC DNA]</scope>
    <source>
        <strain evidence="4">DSM 45817 / CECT 9037 / EuI1c</strain>
    </source>
</reference>
<dbReference type="AlphaFoldDB" id="E3ITZ1"/>
<organism evidence="3 4">
    <name type="scientific">Pseudofrankia inefficax (strain DSM 45817 / CECT 9037 / DDB 130130 / EuI1c)</name>
    <name type="common">Frankia inefficax</name>
    <dbReference type="NCBI Taxonomy" id="298654"/>
    <lineage>
        <taxon>Bacteria</taxon>
        <taxon>Bacillati</taxon>
        <taxon>Actinomycetota</taxon>
        <taxon>Actinomycetes</taxon>
        <taxon>Frankiales</taxon>
        <taxon>Frankiaceae</taxon>
        <taxon>Pseudofrankia</taxon>
    </lineage>
</organism>
<keyword evidence="2" id="KW-0472">Membrane</keyword>
<feature type="compositionally biased region" description="Pro residues" evidence="1">
    <location>
        <begin position="300"/>
        <end position="321"/>
    </location>
</feature>
<dbReference type="OrthoDB" id="3214506at2"/>
<name>E3ITZ1_PSEI1</name>
<evidence type="ECO:0000313" key="4">
    <source>
        <dbReference type="Proteomes" id="UP000002484"/>
    </source>
</evidence>
<accession>E3ITZ1</accession>
<proteinExistence type="predicted"/>
<dbReference type="Proteomes" id="UP000002484">
    <property type="component" value="Chromosome"/>
</dbReference>
<dbReference type="RefSeq" id="WP_013424302.1">
    <property type="nucleotide sequence ID" value="NC_014666.1"/>
</dbReference>
<feature type="region of interest" description="Disordered" evidence="1">
    <location>
        <begin position="1"/>
        <end position="37"/>
    </location>
</feature>
<dbReference type="InParanoid" id="E3ITZ1"/>